<dbReference type="RefSeq" id="WP_286347324.1">
    <property type="nucleotide sequence ID" value="NZ_AP027733.1"/>
</dbReference>
<evidence type="ECO:0000313" key="1">
    <source>
        <dbReference type="EMBL" id="BDZ52474.1"/>
    </source>
</evidence>
<dbReference type="InterPro" id="IPR003615">
    <property type="entry name" value="HNH_nuc"/>
</dbReference>
<geneLocation type="plasmid" evidence="1 2">
    <name>pNBRC108728a</name>
</geneLocation>
<dbReference type="Proteomes" id="UP001321486">
    <property type="component" value="Plasmid pNBRC108728a"/>
</dbReference>
<sequence length="110" mass="12418">MDRQETGESATRRLIRLRSWGICERCGVKPASEAAHRVGRGVGGNWDPSNLLDLCHDCHAENHREPARAYREGFHLQSHQDPLIEPVEIAHRGLRIRVLLDNLGGCSIFE</sequence>
<gene>
    <name evidence="1" type="ORF">GCM10025867_47150</name>
</gene>
<proteinExistence type="predicted"/>
<keyword evidence="1" id="KW-0614">Plasmid</keyword>
<dbReference type="EMBL" id="AP027733">
    <property type="protein sequence ID" value="BDZ52474.1"/>
    <property type="molecule type" value="Genomic_DNA"/>
</dbReference>
<dbReference type="Gene3D" id="1.10.30.50">
    <property type="match status" value="1"/>
</dbReference>
<reference evidence="2" key="1">
    <citation type="journal article" date="2019" name="Int. J. Syst. Evol. Microbiol.">
        <title>The Global Catalogue of Microorganisms (GCM) 10K type strain sequencing project: providing services to taxonomists for standard genome sequencing and annotation.</title>
        <authorList>
            <consortium name="The Broad Institute Genomics Platform"/>
            <consortium name="The Broad Institute Genome Sequencing Center for Infectious Disease"/>
            <person name="Wu L."/>
            <person name="Ma J."/>
        </authorList>
    </citation>
    <scope>NUCLEOTIDE SEQUENCE [LARGE SCALE GENOMIC DNA]</scope>
    <source>
        <strain evidence="2">NBRC 108728</strain>
    </source>
</reference>
<accession>A0ABN6Y5B3</accession>
<keyword evidence="2" id="KW-1185">Reference proteome</keyword>
<dbReference type="CDD" id="cd00085">
    <property type="entry name" value="HNHc"/>
    <property type="match status" value="1"/>
</dbReference>
<evidence type="ECO:0000313" key="2">
    <source>
        <dbReference type="Proteomes" id="UP001321486"/>
    </source>
</evidence>
<evidence type="ECO:0008006" key="3">
    <source>
        <dbReference type="Google" id="ProtNLM"/>
    </source>
</evidence>
<protein>
    <recommendedName>
        <fullName evidence="3">HNH endonuclease</fullName>
    </recommendedName>
</protein>
<organism evidence="1 2">
    <name type="scientific">Frondihabitans sucicola</name>
    <dbReference type="NCBI Taxonomy" id="1268041"/>
    <lineage>
        <taxon>Bacteria</taxon>
        <taxon>Bacillati</taxon>
        <taxon>Actinomycetota</taxon>
        <taxon>Actinomycetes</taxon>
        <taxon>Micrococcales</taxon>
        <taxon>Microbacteriaceae</taxon>
        <taxon>Frondihabitans</taxon>
    </lineage>
</organism>
<name>A0ABN6Y5B3_9MICO</name>